<evidence type="ECO:0008006" key="4">
    <source>
        <dbReference type="Google" id="ProtNLM"/>
    </source>
</evidence>
<sequence length="150" mass="16622">MPKRHRAAVLLVVVSCATLLVAGCSDDKFPHQYANTDVNVSLEKALRDHRIEVPENARRVKYSANSELEGYPLYLTFDASCSEMETFSEQNQFTRLPMEKMWGTSAAVAAQGRGWTHRAGDFGFHRGSGANSVYALVSPEGSVCHVWLQS</sequence>
<evidence type="ECO:0000256" key="1">
    <source>
        <dbReference type="SAM" id="SignalP"/>
    </source>
</evidence>
<comment type="caution">
    <text evidence="2">The sequence shown here is derived from an EMBL/GenBank/DDBJ whole genome shotgun (WGS) entry which is preliminary data.</text>
</comment>
<keyword evidence="3" id="KW-1185">Reference proteome</keyword>
<proteinExistence type="predicted"/>
<name>A0ABN3H1H6_9ACTN</name>
<reference evidence="2 3" key="1">
    <citation type="journal article" date="2019" name="Int. J. Syst. Evol. Microbiol.">
        <title>The Global Catalogue of Microorganisms (GCM) 10K type strain sequencing project: providing services to taxonomists for standard genome sequencing and annotation.</title>
        <authorList>
            <consortium name="The Broad Institute Genomics Platform"/>
            <consortium name="The Broad Institute Genome Sequencing Center for Infectious Disease"/>
            <person name="Wu L."/>
            <person name="Ma J."/>
        </authorList>
    </citation>
    <scope>NUCLEOTIDE SEQUENCE [LARGE SCALE GENOMIC DNA]</scope>
    <source>
        <strain evidence="2 3">JCM 4316</strain>
    </source>
</reference>
<accession>A0ABN3H1H6</accession>
<dbReference type="PROSITE" id="PS51257">
    <property type="entry name" value="PROKAR_LIPOPROTEIN"/>
    <property type="match status" value="1"/>
</dbReference>
<protein>
    <recommendedName>
        <fullName evidence="4">Lipoprotein</fullName>
    </recommendedName>
</protein>
<keyword evidence="1" id="KW-0732">Signal</keyword>
<evidence type="ECO:0000313" key="3">
    <source>
        <dbReference type="Proteomes" id="UP001500253"/>
    </source>
</evidence>
<evidence type="ECO:0000313" key="2">
    <source>
        <dbReference type="EMBL" id="GAA2366470.1"/>
    </source>
</evidence>
<dbReference type="RefSeq" id="WP_346178277.1">
    <property type="nucleotide sequence ID" value="NZ_BAAASD010000043.1"/>
</dbReference>
<dbReference type="Proteomes" id="UP001500253">
    <property type="component" value="Unassembled WGS sequence"/>
</dbReference>
<gene>
    <name evidence="2" type="ORF">GCM10010246_69310</name>
</gene>
<feature type="signal peptide" evidence="1">
    <location>
        <begin position="1"/>
        <end position="22"/>
    </location>
</feature>
<organism evidence="2 3">
    <name type="scientific">Streptomyces cuspidosporus</name>
    <dbReference type="NCBI Taxonomy" id="66882"/>
    <lineage>
        <taxon>Bacteria</taxon>
        <taxon>Bacillati</taxon>
        <taxon>Actinomycetota</taxon>
        <taxon>Actinomycetes</taxon>
        <taxon>Kitasatosporales</taxon>
        <taxon>Streptomycetaceae</taxon>
        <taxon>Streptomyces</taxon>
    </lineage>
</organism>
<dbReference type="EMBL" id="BAAASD010000043">
    <property type="protein sequence ID" value="GAA2366470.1"/>
    <property type="molecule type" value="Genomic_DNA"/>
</dbReference>
<feature type="chain" id="PRO_5046059075" description="Lipoprotein" evidence="1">
    <location>
        <begin position="23"/>
        <end position="150"/>
    </location>
</feature>